<gene>
    <name evidence="1" type="ORF">NBC122_01970</name>
</gene>
<organism evidence="1 2">
    <name type="scientific">Chryseobacterium salivictor</name>
    <dbReference type="NCBI Taxonomy" id="2547600"/>
    <lineage>
        <taxon>Bacteria</taxon>
        <taxon>Pseudomonadati</taxon>
        <taxon>Bacteroidota</taxon>
        <taxon>Flavobacteriia</taxon>
        <taxon>Flavobacteriales</taxon>
        <taxon>Weeksellaceae</taxon>
        <taxon>Chryseobacterium group</taxon>
        <taxon>Chryseobacterium</taxon>
    </lineage>
</organism>
<sequence>MIKEGIETQMTLIVFINDTNINGKVFKYVLKILIILWMSVISNNCKAFVNFAK</sequence>
<dbReference type="EMBL" id="CP037954">
    <property type="protein sequence ID" value="QBO58778.1"/>
    <property type="molecule type" value="Genomic_DNA"/>
</dbReference>
<evidence type="ECO:0000313" key="2">
    <source>
        <dbReference type="Proteomes" id="UP000294419"/>
    </source>
</evidence>
<dbReference type="KEGG" id="csal:NBC122_01970"/>
<protein>
    <submittedName>
        <fullName evidence="1">Uncharacterized protein</fullName>
    </submittedName>
</protein>
<keyword evidence="2" id="KW-1185">Reference proteome</keyword>
<reference evidence="1 2" key="1">
    <citation type="submission" date="2019-03" db="EMBL/GenBank/DDBJ databases">
        <authorList>
            <person name="Kim H."/>
            <person name="Yu S.-M."/>
        </authorList>
    </citation>
    <scope>NUCLEOTIDE SEQUENCE [LARGE SCALE GENOMIC DNA]</scope>
    <source>
        <strain evidence="1 2">NBC122</strain>
    </source>
</reference>
<proteinExistence type="predicted"/>
<dbReference type="Proteomes" id="UP000294419">
    <property type="component" value="Chromosome"/>
</dbReference>
<evidence type="ECO:0000313" key="1">
    <source>
        <dbReference type="EMBL" id="QBO58778.1"/>
    </source>
</evidence>
<name>A0A4P6ZGP0_9FLAO</name>
<accession>A0A4P6ZGP0</accession>
<dbReference type="AlphaFoldDB" id="A0A4P6ZGP0"/>